<organism evidence="1 2">
    <name type="scientific">Scomber scombrus</name>
    <name type="common">Atlantic mackerel</name>
    <name type="synonym">Scomber vernalis</name>
    <dbReference type="NCBI Taxonomy" id="13677"/>
    <lineage>
        <taxon>Eukaryota</taxon>
        <taxon>Metazoa</taxon>
        <taxon>Chordata</taxon>
        <taxon>Craniata</taxon>
        <taxon>Vertebrata</taxon>
        <taxon>Euteleostomi</taxon>
        <taxon>Actinopterygii</taxon>
        <taxon>Neopterygii</taxon>
        <taxon>Teleostei</taxon>
        <taxon>Neoteleostei</taxon>
        <taxon>Acanthomorphata</taxon>
        <taxon>Pelagiaria</taxon>
        <taxon>Scombriformes</taxon>
        <taxon>Scombridae</taxon>
        <taxon>Scomber</taxon>
    </lineage>
</organism>
<comment type="caution">
    <text evidence="1">The sequence shown here is derived from an EMBL/GenBank/DDBJ whole genome shotgun (WGS) entry which is preliminary data.</text>
</comment>
<evidence type="ECO:0000313" key="2">
    <source>
        <dbReference type="Proteomes" id="UP001314229"/>
    </source>
</evidence>
<protein>
    <submittedName>
        <fullName evidence="1">Uncharacterized protein</fullName>
    </submittedName>
</protein>
<dbReference type="EMBL" id="CAWUFR010000298">
    <property type="protein sequence ID" value="CAK6975403.1"/>
    <property type="molecule type" value="Genomic_DNA"/>
</dbReference>
<evidence type="ECO:0000313" key="1">
    <source>
        <dbReference type="EMBL" id="CAK6975403.1"/>
    </source>
</evidence>
<dbReference type="Proteomes" id="UP001314229">
    <property type="component" value="Unassembled WGS sequence"/>
</dbReference>
<keyword evidence="2" id="KW-1185">Reference proteome</keyword>
<dbReference type="PANTHER" id="PTHR35450">
    <property type="entry name" value="REVERSE TRANSCRIPTASE DOMAIN-CONTAINING PROTEIN"/>
    <property type="match status" value="1"/>
</dbReference>
<feature type="non-terminal residue" evidence="1">
    <location>
        <position position="135"/>
    </location>
</feature>
<reference evidence="1 2" key="1">
    <citation type="submission" date="2024-01" db="EMBL/GenBank/DDBJ databases">
        <authorList>
            <person name="Alioto T."/>
            <person name="Alioto T."/>
            <person name="Gomez Garrido J."/>
        </authorList>
    </citation>
    <scope>NUCLEOTIDE SEQUENCE [LARGE SCALE GENOMIC DNA]</scope>
</reference>
<gene>
    <name evidence="1" type="ORF">FSCOSCO3_A001275</name>
</gene>
<accession>A0AAV1PVD3</accession>
<name>A0AAV1PVD3_SCOSC</name>
<proteinExistence type="predicted"/>
<dbReference type="AlphaFoldDB" id="A0AAV1PVD3"/>
<dbReference type="PANTHER" id="PTHR35450:SF2">
    <property type="entry name" value="REVERSE TRANSCRIPTASE DOMAIN-CONTAINING PROTEIN"/>
    <property type="match status" value="1"/>
</dbReference>
<sequence>MTEFLLDFQIQTDKLVMSNQPDIVLIDKKQKKAMVIDVAILSNSNIRKKDHEKLVKYQGLKEELEKMWGVKATVVPVVIGALGAMTHKLEEWLQQTPGTTSEVSVQKSAVLGTAKILRTTLKLSSRGAELEEDEG</sequence>